<comment type="caution">
    <text evidence="9">The sequence shown here is derived from an EMBL/GenBank/DDBJ whole genome shotgun (WGS) entry which is preliminary data.</text>
</comment>
<dbReference type="EMBL" id="WACR01000005">
    <property type="protein sequence ID" value="KAB1064553.1"/>
    <property type="molecule type" value="Genomic_DNA"/>
</dbReference>
<evidence type="ECO:0000256" key="1">
    <source>
        <dbReference type="ARBA" id="ARBA00001947"/>
    </source>
</evidence>
<keyword evidence="4" id="KW-0862">Zinc</keyword>
<evidence type="ECO:0000256" key="3">
    <source>
        <dbReference type="ARBA" id="ARBA00022723"/>
    </source>
</evidence>
<feature type="domain" description="MsrB" evidence="8">
    <location>
        <begin position="45"/>
        <end position="165"/>
    </location>
</feature>
<evidence type="ECO:0000313" key="9">
    <source>
        <dbReference type="EMBL" id="KAB1064553.1"/>
    </source>
</evidence>
<dbReference type="GO" id="GO:0030091">
    <property type="term" value="P:protein repair"/>
    <property type="evidence" value="ECO:0007669"/>
    <property type="project" value="InterPro"/>
</dbReference>
<evidence type="ECO:0000256" key="5">
    <source>
        <dbReference type="ARBA" id="ARBA00023002"/>
    </source>
</evidence>
<dbReference type="PROSITE" id="PS51790">
    <property type="entry name" value="MSRB"/>
    <property type="match status" value="1"/>
</dbReference>
<proteinExistence type="predicted"/>
<keyword evidence="10" id="KW-1185">Reference proteome</keyword>
<accession>A0A6N6M7G2</accession>
<organism evidence="9 10">
    <name type="scientific">Salibacter halophilus</name>
    <dbReference type="NCBI Taxonomy" id="1803916"/>
    <lineage>
        <taxon>Bacteria</taxon>
        <taxon>Pseudomonadati</taxon>
        <taxon>Bacteroidota</taxon>
        <taxon>Flavobacteriia</taxon>
        <taxon>Flavobacteriales</taxon>
        <taxon>Salibacteraceae</taxon>
        <taxon>Salibacter</taxon>
    </lineage>
</organism>
<keyword evidence="7" id="KW-0732">Signal</keyword>
<reference evidence="9 10" key="1">
    <citation type="submission" date="2019-09" db="EMBL/GenBank/DDBJ databases">
        <title>Genomes of Cryomorphaceae.</title>
        <authorList>
            <person name="Bowman J.P."/>
        </authorList>
    </citation>
    <scope>NUCLEOTIDE SEQUENCE [LARGE SCALE GENOMIC DNA]</scope>
    <source>
        <strain evidence="9 10">KCTC 52047</strain>
    </source>
</reference>
<dbReference type="Gene3D" id="2.170.150.20">
    <property type="entry name" value="Peptide methionine sulfoxide reductase"/>
    <property type="match status" value="1"/>
</dbReference>
<dbReference type="Proteomes" id="UP000435357">
    <property type="component" value="Unassembled WGS sequence"/>
</dbReference>
<dbReference type="EC" id="1.8.4.12" evidence="2"/>
<evidence type="ECO:0000256" key="6">
    <source>
        <dbReference type="ARBA" id="ARBA00048488"/>
    </source>
</evidence>
<feature type="signal peptide" evidence="7">
    <location>
        <begin position="1"/>
        <end position="23"/>
    </location>
</feature>
<comment type="catalytic activity">
    <reaction evidence="6">
        <text>L-methionyl-[protein] + [thioredoxin]-disulfide + H2O = L-methionyl-(R)-S-oxide-[protein] + [thioredoxin]-dithiol</text>
        <dbReference type="Rhea" id="RHEA:24164"/>
        <dbReference type="Rhea" id="RHEA-COMP:10698"/>
        <dbReference type="Rhea" id="RHEA-COMP:10700"/>
        <dbReference type="Rhea" id="RHEA-COMP:12313"/>
        <dbReference type="Rhea" id="RHEA-COMP:12314"/>
        <dbReference type="ChEBI" id="CHEBI:15377"/>
        <dbReference type="ChEBI" id="CHEBI:16044"/>
        <dbReference type="ChEBI" id="CHEBI:29950"/>
        <dbReference type="ChEBI" id="CHEBI:45764"/>
        <dbReference type="ChEBI" id="CHEBI:50058"/>
        <dbReference type="EC" id="1.8.4.12"/>
    </reaction>
</comment>
<keyword evidence="3" id="KW-0479">Metal-binding</keyword>
<dbReference type="NCBIfam" id="NF004036">
    <property type="entry name" value="PRK05508.1"/>
    <property type="match status" value="1"/>
</dbReference>
<evidence type="ECO:0000259" key="8">
    <source>
        <dbReference type="PROSITE" id="PS51790"/>
    </source>
</evidence>
<dbReference type="NCBIfam" id="TIGR00357">
    <property type="entry name" value="peptide-methionine (R)-S-oxide reductase MsrB"/>
    <property type="match status" value="1"/>
</dbReference>
<feature type="chain" id="PRO_5026934682" description="peptide-methionine (R)-S-oxide reductase" evidence="7">
    <location>
        <begin position="24"/>
        <end position="179"/>
    </location>
</feature>
<dbReference type="InterPro" id="IPR011057">
    <property type="entry name" value="Mss4-like_sf"/>
</dbReference>
<evidence type="ECO:0000313" key="10">
    <source>
        <dbReference type="Proteomes" id="UP000435357"/>
    </source>
</evidence>
<dbReference type="OrthoDB" id="4174719at2"/>
<evidence type="ECO:0000256" key="2">
    <source>
        <dbReference type="ARBA" id="ARBA00012499"/>
    </source>
</evidence>
<dbReference type="GO" id="GO:0046872">
    <property type="term" value="F:metal ion binding"/>
    <property type="evidence" value="ECO:0007669"/>
    <property type="project" value="UniProtKB-KW"/>
</dbReference>
<dbReference type="InterPro" id="IPR028427">
    <property type="entry name" value="Met_Sox_Rdtase_MsrB"/>
</dbReference>
<dbReference type="Pfam" id="PF01641">
    <property type="entry name" value="SelR"/>
    <property type="match status" value="1"/>
</dbReference>
<protein>
    <recommendedName>
        <fullName evidence="2">peptide-methionine (R)-S-oxide reductase</fullName>
        <ecNumber evidence="2">1.8.4.12</ecNumber>
    </recommendedName>
</protein>
<dbReference type="SUPFAM" id="SSF51316">
    <property type="entry name" value="Mss4-like"/>
    <property type="match status" value="1"/>
</dbReference>
<evidence type="ECO:0000256" key="4">
    <source>
        <dbReference type="ARBA" id="ARBA00022833"/>
    </source>
</evidence>
<dbReference type="PANTHER" id="PTHR46081">
    <property type="entry name" value="PEPTIDE METHIONINE SULFOXIDE REDUCTASE 2"/>
    <property type="match status" value="1"/>
</dbReference>
<dbReference type="GO" id="GO:0033743">
    <property type="term" value="F:peptide-methionine (R)-S-oxide reductase activity"/>
    <property type="evidence" value="ECO:0007669"/>
    <property type="project" value="UniProtKB-EC"/>
</dbReference>
<dbReference type="AlphaFoldDB" id="A0A6N6M7G2"/>
<sequence>MYILMKKYSLIGLLVLFAMNACSQNNDNKEQDSMNVDPSSFEIKKEGNYNELTPEEERVIINKGTEYPGTGIYLDHDETGVYICKRCNAPLYRSKDKFDAHCGWPSFDDEIEGAVKRVPDADGRRTEIICNNCQAHLGHVFTGEGYTEKNTRHCVNSVSLGFIPADEWNKIQDSLRTQD</sequence>
<keyword evidence="5 9" id="KW-0560">Oxidoreductase</keyword>
<dbReference type="PANTHER" id="PTHR46081:SF8">
    <property type="entry name" value="PEPTIDE METHIONINE SULFOXIDE REDUCTASE 2"/>
    <property type="match status" value="1"/>
</dbReference>
<evidence type="ECO:0000256" key="7">
    <source>
        <dbReference type="SAM" id="SignalP"/>
    </source>
</evidence>
<dbReference type="GO" id="GO:0006979">
    <property type="term" value="P:response to oxidative stress"/>
    <property type="evidence" value="ECO:0007669"/>
    <property type="project" value="InterPro"/>
</dbReference>
<comment type="cofactor">
    <cofactor evidence="1">
        <name>Zn(2+)</name>
        <dbReference type="ChEBI" id="CHEBI:29105"/>
    </cofactor>
</comment>
<name>A0A6N6M7G2_9FLAO</name>
<dbReference type="InterPro" id="IPR002579">
    <property type="entry name" value="Met_Sox_Rdtase_MsrB_dom"/>
</dbReference>
<gene>
    <name evidence="9" type="ORF">F3059_06865</name>
</gene>